<reference evidence="2 3" key="1">
    <citation type="submission" date="2020-10" db="EMBL/GenBank/DDBJ databases">
        <title>Ca. Dormibacterota MAGs.</title>
        <authorList>
            <person name="Montgomery K."/>
        </authorList>
    </citation>
    <scope>NUCLEOTIDE SEQUENCE [LARGE SCALE GENOMIC DNA]</scope>
    <source>
        <strain evidence="2">SC8811_S16_3</strain>
    </source>
</reference>
<dbReference type="AlphaFoldDB" id="A0A934KI19"/>
<protein>
    <submittedName>
        <fullName evidence="2">Uncharacterized protein</fullName>
    </submittedName>
</protein>
<feature type="compositionally biased region" description="Basic and acidic residues" evidence="1">
    <location>
        <begin position="37"/>
        <end position="52"/>
    </location>
</feature>
<dbReference type="RefSeq" id="WP_338178423.1">
    <property type="nucleotide sequence ID" value="NZ_JAEKNQ010000030.1"/>
</dbReference>
<organism evidence="2 3">
    <name type="scientific">Candidatus Dormiibacter inghamiae</name>
    <dbReference type="NCBI Taxonomy" id="3127013"/>
    <lineage>
        <taxon>Bacteria</taxon>
        <taxon>Bacillati</taxon>
        <taxon>Candidatus Dormiibacterota</taxon>
        <taxon>Candidatus Dormibacteria</taxon>
        <taxon>Candidatus Dormibacterales</taxon>
        <taxon>Candidatus Dormibacteraceae</taxon>
        <taxon>Candidatus Dormiibacter</taxon>
    </lineage>
</organism>
<dbReference type="Proteomes" id="UP000620075">
    <property type="component" value="Unassembled WGS sequence"/>
</dbReference>
<evidence type="ECO:0000256" key="1">
    <source>
        <dbReference type="SAM" id="MobiDB-lite"/>
    </source>
</evidence>
<evidence type="ECO:0000313" key="2">
    <source>
        <dbReference type="EMBL" id="MBJ7603068.1"/>
    </source>
</evidence>
<accession>A0A934KI19</accession>
<feature type="region of interest" description="Disordered" evidence="1">
    <location>
        <begin position="1"/>
        <end position="20"/>
    </location>
</feature>
<sequence>MSTATSRGALLGGSVPAASAEEAMSEALTRLGARLQTRPDGETGERKNWMIH</sequence>
<name>A0A934KI19_9BACT</name>
<proteinExistence type="predicted"/>
<evidence type="ECO:0000313" key="3">
    <source>
        <dbReference type="Proteomes" id="UP000620075"/>
    </source>
</evidence>
<gene>
    <name evidence="2" type="ORF">JF888_07755</name>
</gene>
<dbReference type="EMBL" id="JAEKNQ010000030">
    <property type="protein sequence ID" value="MBJ7603068.1"/>
    <property type="molecule type" value="Genomic_DNA"/>
</dbReference>
<comment type="caution">
    <text evidence="2">The sequence shown here is derived from an EMBL/GenBank/DDBJ whole genome shotgun (WGS) entry which is preliminary data.</text>
</comment>
<feature type="region of interest" description="Disordered" evidence="1">
    <location>
        <begin position="31"/>
        <end position="52"/>
    </location>
</feature>